<keyword evidence="8" id="KW-0808">Transferase</keyword>
<dbReference type="PANTHER" id="PTHR22749">
    <property type="entry name" value="RIBOFLAVIN KINASE/FMN ADENYLYLTRANSFERASE"/>
    <property type="match status" value="1"/>
</dbReference>
<comment type="similarity">
    <text evidence="3">Belongs to the flavokinase family.</text>
</comment>
<dbReference type="EC" id="2.7.1.26" evidence="4"/>
<dbReference type="SMART" id="SM00904">
    <property type="entry name" value="Flavokinase"/>
    <property type="match status" value="1"/>
</dbReference>
<keyword evidence="9" id="KW-0547">Nucleotide-binding</keyword>
<evidence type="ECO:0000259" key="12">
    <source>
        <dbReference type="SMART" id="SM00904"/>
    </source>
</evidence>
<dbReference type="GO" id="GO:0009398">
    <property type="term" value="P:FMN biosynthetic process"/>
    <property type="evidence" value="ECO:0007669"/>
    <property type="project" value="UniProtKB-UniPathway"/>
</dbReference>
<dbReference type="AlphaFoldDB" id="A0A642UQ81"/>
<keyword evidence="14" id="KW-1185">Reference proteome</keyword>
<dbReference type="Gene3D" id="2.40.30.30">
    <property type="entry name" value="Riboflavin kinase-like"/>
    <property type="match status" value="1"/>
</dbReference>
<evidence type="ECO:0000256" key="8">
    <source>
        <dbReference type="ARBA" id="ARBA00022679"/>
    </source>
</evidence>
<name>A0A642UQ81_DIURU</name>
<dbReference type="Pfam" id="PF01687">
    <property type="entry name" value="Flavokinase"/>
    <property type="match status" value="1"/>
</dbReference>
<feature type="domain" description="Riboflavin kinase" evidence="12">
    <location>
        <begin position="13"/>
        <end position="169"/>
    </location>
</feature>
<keyword evidence="6" id="KW-0285">Flavoprotein</keyword>
<dbReference type="UniPathway" id="UPA00276">
    <property type="reaction ID" value="UER00406"/>
</dbReference>
<evidence type="ECO:0000313" key="14">
    <source>
        <dbReference type="Proteomes" id="UP000449547"/>
    </source>
</evidence>
<evidence type="ECO:0000313" key="13">
    <source>
        <dbReference type="EMBL" id="KAA8903324.1"/>
    </source>
</evidence>
<dbReference type="GO" id="GO:0005524">
    <property type="term" value="F:ATP binding"/>
    <property type="evidence" value="ECO:0007669"/>
    <property type="project" value="UniProtKB-KW"/>
</dbReference>
<evidence type="ECO:0000256" key="3">
    <source>
        <dbReference type="ARBA" id="ARBA00010108"/>
    </source>
</evidence>
<dbReference type="Proteomes" id="UP000449547">
    <property type="component" value="Unassembled WGS sequence"/>
</dbReference>
<dbReference type="VEuPathDB" id="FungiDB:DIURU_002486"/>
<dbReference type="GeneID" id="54781137"/>
<evidence type="ECO:0000256" key="6">
    <source>
        <dbReference type="ARBA" id="ARBA00022630"/>
    </source>
</evidence>
<dbReference type="InterPro" id="IPR023465">
    <property type="entry name" value="Riboflavin_kinase_dom_sf"/>
</dbReference>
<dbReference type="SUPFAM" id="SSF82114">
    <property type="entry name" value="Riboflavin kinase-like"/>
    <property type="match status" value="1"/>
</dbReference>
<evidence type="ECO:0000256" key="11">
    <source>
        <dbReference type="ARBA" id="ARBA00029960"/>
    </source>
</evidence>
<dbReference type="InterPro" id="IPR023468">
    <property type="entry name" value="Riboflavin_kinase"/>
</dbReference>
<evidence type="ECO:0000256" key="10">
    <source>
        <dbReference type="ARBA" id="ARBA00022840"/>
    </source>
</evidence>
<accession>A0A642UQ81</accession>
<evidence type="ECO:0000256" key="7">
    <source>
        <dbReference type="ARBA" id="ARBA00022643"/>
    </source>
</evidence>
<dbReference type="GO" id="GO:0008531">
    <property type="term" value="F:riboflavin kinase activity"/>
    <property type="evidence" value="ECO:0007669"/>
    <property type="project" value="UniProtKB-EC"/>
</dbReference>
<proteinExistence type="inferred from homology"/>
<comment type="caution">
    <text evidence="13">The sequence shown here is derived from an EMBL/GenBank/DDBJ whole genome shotgun (WGS) entry which is preliminary data.</text>
</comment>
<keyword evidence="7" id="KW-0288">FMN</keyword>
<evidence type="ECO:0000256" key="9">
    <source>
        <dbReference type="ARBA" id="ARBA00022741"/>
    </source>
</evidence>
<organism evidence="13 14">
    <name type="scientific">Diutina rugosa</name>
    <name type="common">Yeast</name>
    <name type="synonym">Candida rugosa</name>
    <dbReference type="NCBI Taxonomy" id="5481"/>
    <lineage>
        <taxon>Eukaryota</taxon>
        <taxon>Fungi</taxon>
        <taxon>Dikarya</taxon>
        <taxon>Ascomycota</taxon>
        <taxon>Saccharomycotina</taxon>
        <taxon>Pichiomycetes</taxon>
        <taxon>Debaryomycetaceae</taxon>
        <taxon>Diutina</taxon>
    </lineage>
</organism>
<protein>
    <recommendedName>
        <fullName evidence="5">Riboflavin kinase</fullName>
        <ecNumber evidence="4">2.7.1.26</ecNumber>
    </recommendedName>
    <alternativeName>
        <fullName evidence="11">Flavin mononucleotide kinase 1</fullName>
    </alternativeName>
</protein>
<dbReference type="GO" id="GO:0005739">
    <property type="term" value="C:mitochondrion"/>
    <property type="evidence" value="ECO:0007669"/>
    <property type="project" value="TreeGrafter"/>
</dbReference>
<comment type="pathway">
    <text evidence="2">Cofactor biosynthesis; FMN biosynthesis; FMN from riboflavin (ATP route): step 1/1.</text>
</comment>
<keyword evidence="10" id="KW-0067">ATP-binding</keyword>
<reference evidence="13 14" key="1">
    <citation type="submission" date="2019-07" db="EMBL/GenBank/DDBJ databases">
        <title>Genome assembly of two rare yeast pathogens: Diutina rugosa and Trichomonascus ciferrii.</title>
        <authorList>
            <person name="Mixao V."/>
            <person name="Saus E."/>
            <person name="Hansen A."/>
            <person name="Lass-Flor C."/>
            <person name="Gabaldon T."/>
        </authorList>
    </citation>
    <scope>NUCLEOTIDE SEQUENCE [LARGE SCALE GENOMIC DNA]</scope>
    <source>
        <strain evidence="13 14">CBS 613</strain>
    </source>
</reference>
<evidence type="ECO:0000256" key="1">
    <source>
        <dbReference type="ARBA" id="ARBA00003572"/>
    </source>
</evidence>
<dbReference type="InterPro" id="IPR015865">
    <property type="entry name" value="Riboflavin_kinase_bac/euk"/>
</dbReference>
<sequence>MPRPETVVPDQVAAPYPVAFDSSIVCGFGRGSSELGIPTANVNLNDGLNQLDVGIYYGWCRLTKVDHPECQVKRDDGNTVSFNYGNDLAADEVDQALPMVMSIGYNPYYNNQEKTAEVHIIHKFPHNFYGARIQGLVLGYIRPELDYTTKEALIKDINTDITIAQEVLAREPYLEYRTSV</sequence>
<dbReference type="EMBL" id="SWFT01000069">
    <property type="protein sequence ID" value="KAA8903324.1"/>
    <property type="molecule type" value="Genomic_DNA"/>
</dbReference>
<dbReference type="GO" id="GO:0009231">
    <property type="term" value="P:riboflavin biosynthetic process"/>
    <property type="evidence" value="ECO:0007669"/>
    <property type="project" value="InterPro"/>
</dbReference>
<comment type="function">
    <text evidence="1">Catalyzes the phosphorylation of riboflavin (vitamin B2) to form flavin mononucleotide (FMN) coenzyme.</text>
</comment>
<dbReference type="RefSeq" id="XP_034012738.1">
    <property type="nucleotide sequence ID" value="XM_034155142.1"/>
</dbReference>
<evidence type="ECO:0000256" key="2">
    <source>
        <dbReference type="ARBA" id="ARBA00005201"/>
    </source>
</evidence>
<dbReference type="OMA" id="FDCEVAR"/>
<dbReference type="OrthoDB" id="276388at2759"/>
<dbReference type="PANTHER" id="PTHR22749:SF6">
    <property type="entry name" value="RIBOFLAVIN KINASE"/>
    <property type="match status" value="1"/>
</dbReference>
<evidence type="ECO:0000256" key="5">
    <source>
        <dbReference type="ARBA" id="ARBA00017394"/>
    </source>
</evidence>
<gene>
    <name evidence="13" type="ORF">DIURU_002486</name>
</gene>
<evidence type="ECO:0000256" key="4">
    <source>
        <dbReference type="ARBA" id="ARBA00012105"/>
    </source>
</evidence>